<dbReference type="KEGG" id="tcb:TCARB_0036"/>
<evidence type="ECO:0000313" key="1">
    <source>
        <dbReference type="EMBL" id="AJB41114.1"/>
    </source>
</evidence>
<dbReference type="EMBL" id="CP007493">
    <property type="protein sequence ID" value="AJB41114.1"/>
    <property type="molecule type" value="Genomic_DNA"/>
</dbReference>
<reference evidence="2" key="1">
    <citation type="book" date="2010" name="EXTREMOPHILES" publisher="0:0-0">
        <title>Complete genome sequences of ten hyperthermophilic archaea reveal their metabolic capabilities and possible ecological roles.</title>
        <editorList>
            <person name="?"/>
        </editorList>
        <authorList>
            <person name="Ravin N.V."/>
            <person name="Mardanov A.V."/>
            <person name="Bonch-Osmolovskaya E.A."/>
            <person name="Skryabin K.G."/>
        </authorList>
    </citation>
    <scope>NUCLEOTIDE SEQUENCE [LARGE SCALE GENOMIC DNA]</scope>
    <source>
        <strain evidence="2">1505</strain>
    </source>
</reference>
<name>A0A3G1A739_9CREN</name>
<sequence length="158" mass="17711">METFALELEASDPKPVSVKVDSYLFCLSQGKLSKLMPVEEKEVSPESFEDITSFDNEMGTIVGLTYNEILHGTGSAKKLSFNVPPECKKALKVYRIIDKKNGKIILRFIALEVSNGRVSLLYSDHFSKSEKMESIVKNLSSKLGIEYKQLETLARELA</sequence>
<proteinExistence type="predicted"/>
<gene>
    <name evidence="1" type="ORF">TCARB_0036</name>
</gene>
<dbReference type="GeneID" id="25405503"/>
<evidence type="ECO:0000313" key="2">
    <source>
        <dbReference type="Proteomes" id="UP000266720"/>
    </source>
</evidence>
<accession>A0A3G1A739</accession>
<dbReference type="Proteomes" id="UP000266720">
    <property type="component" value="Chromosome"/>
</dbReference>
<protein>
    <submittedName>
        <fullName evidence="1">Uncharacterized protein</fullName>
    </submittedName>
</protein>
<dbReference type="AlphaFoldDB" id="A0A3G1A739"/>
<dbReference type="RefSeq" id="WP_052886371.1">
    <property type="nucleotide sequence ID" value="NZ_CP007493.1"/>
</dbReference>
<dbReference type="STRING" id="697581.TCARB_0036"/>
<organism evidence="1 2">
    <name type="scientific">Thermofilum adornatum 1505</name>
    <dbReference type="NCBI Taxonomy" id="697581"/>
    <lineage>
        <taxon>Archaea</taxon>
        <taxon>Thermoproteota</taxon>
        <taxon>Thermoprotei</taxon>
        <taxon>Thermofilales</taxon>
        <taxon>Thermofilaceae</taxon>
        <taxon>Thermofilum</taxon>
    </lineage>
</organism>